<reference evidence="2 3" key="1">
    <citation type="journal article" date="2018" name="Elife">
        <title>Discovery and characterization of a prevalent human gut bacterial enzyme sufficient for the inactivation of a family of plant toxins.</title>
        <authorList>
            <person name="Koppel N."/>
            <person name="Bisanz J.E."/>
            <person name="Pandelia M.E."/>
            <person name="Turnbaugh P.J."/>
            <person name="Balskus E.P."/>
        </authorList>
    </citation>
    <scope>NUCLEOTIDE SEQUENCE [LARGE SCALE GENOMIC DNA]</scope>
    <source>
        <strain evidence="2 3">OB21 GAM31</strain>
    </source>
</reference>
<feature type="transmembrane region" description="Helical" evidence="1">
    <location>
        <begin position="39"/>
        <end position="58"/>
    </location>
</feature>
<evidence type="ECO:0000313" key="2">
    <source>
        <dbReference type="EMBL" id="RDB56543.1"/>
    </source>
</evidence>
<sequence length="281" mass="30774">MLAAGVAAILAPVFVHVAFSVEAPCSVLIPTWTSGDVLAYIGALLGAIATIVAVFLTIKNSEETRKEDLRLSVLPCIAVQDLRRVNRKSFIDVVREQSAPNSDDGVTAKEPYAEVKIDREYAVYSAEGFHYCCGLADEQRKKIEYHSVVPTEDAPGVMLFAANTSAYLPLLFSNVGNGTAVNCCISVVKAEGIRDVQLEGLLSCSIRQMTVGSERYLGVYFDDCTPDCRGKYQIVVMYEDTYGNRYVQDFVLEIVPADDPLGNSLTMGISRHRRQGNDLID</sequence>
<accession>A0A369LA92</accession>
<protein>
    <submittedName>
        <fullName evidence="2">Uncharacterized protein</fullName>
    </submittedName>
</protein>
<keyword evidence="1" id="KW-0472">Membrane</keyword>
<organism evidence="2 3">
    <name type="scientific">Slackia isoflavoniconvertens</name>
    <dbReference type="NCBI Taxonomy" id="572010"/>
    <lineage>
        <taxon>Bacteria</taxon>
        <taxon>Bacillati</taxon>
        <taxon>Actinomycetota</taxon>
        <taxon>Coriobacteriia</taxon>
        <taxon>Eggerthellales</taxon>
        <taxon>Eggerthellaceae</taxon>
        <taxon>Slackia</taxon>
    </lineage>
</organism>
<dbReference type="Proteomes" id="UP000253975">
    <property type="component" value="Unassembled WGS sequence"/>
</dbReference>
<keyword evidence="1" id="KW-1133">Transmembrane helix</keyword>
<proteinExistence type="predicted"/>
<evidence type="ECO:0000313" key="3">
    <source>
        <dbReference type="Proteomes" id="UP000253975"/>
    </source>
</evidence>
<gene>
    <name evidence="2" type="ORF">C1881_08425</name>
</gene>
<evidence type="ECO:0000256" key="1">
    <source>
        <dbReference type="SAM" id="Phobius"/>
    </source>
</evidence>
<dbReference type="EMBL" id="PPTO01000014">
    <property type="protein sequence ID" value="RDB56543.1"/>
    <property type="molecule type" value="Genomic_DNA"/>
</dbReference>
<name>A0A369LA92_9ACTN</name>
<dbReference type="RefSeq" id="WP_147269261.1">
    <property type="nucleotide sequence ID" value="NZ_PPTO01000014.1"/>
</dbReference>
<dbReference type="AlphaFoldDB" id="A0A369LA92"/>
<keyword evidence="1" id="KW-0812">Transmembrane</keyword>
<comment type="caution">
    <text evidence="2">The sequence shown here is derived from an EMBL/GenBank/DDBJ whole genome shotgun (WGS) entry which is preliminary data.</text>
</comment>